<dbReference type="InterPro" id="IPR051159">
    <property type="entry name" value="Hexapeptide_acetyltransf"/>
</dbReference>
<dbReference type="GO" id="GO:0005829">
    <property type="term" value="C:cytosol"/>
    <property type="evidence" value="ECO:0007669"/>
    <property type="project" value="TreeGrafter"/>
</dbReference>
<dbReference type="Gene3D" id="2.160.10.10">
    <property type="entry name" value="Hexapeptide repeat proteins"/>
    <property type="match status" value="1"/>
</dbReference>
<evidence type="ECO:0000256" key="2">
    <source>
        <dbReference type="ARBA" id="ARBA00022679"/>
    </source>
</evidence>
<dbReference type="RefSeq" id="WP_107032152.1">
    <property type="nucleotide sequence ID" value="NZ_CARYCR010000037.1"/>
</dbReference>
<comment type="similarity">
    <text evidence="1">Belongs to the transferase hexapeptide repeat family.</text>
</comment>
<dbReference type="Proteomes" id="UP000244905">
    <property type="component" value="Unassembled WGS sequence"/>
</dbReference>
<accession>A0A2V1IR27</accession>
<proteinExistence type="inferred from homology"/>
<keyword evidence="4" id="KW-0472">Membrane</keyword>
<sequence length="181" mass="20327">MEIPKYKNHLSFGNKVGRLLWAIAYIVLFRPFGTRVFRLYRNMILRLFGAKLHKTANVHASVRIWAPWFLTMKEGACIDDRVNLYNVNMVTLEEYATISQESFICPGTHDIKSPGHEMISWPIVIGVHAWVAVRAFVGPGVKIGDYAVVGAGAAVFKDVEPWTVVGGNPAKFIKKRVIKDA</sequence>
<protein>
    <submittedName>
        <fullName evidence="5">Putative colanic acid biosynthesis acetyltransferase</fullName>
    </submittedName>
</protein>
<comment type="caution">
    <text evidence="5">The sequence shown here is derived from an EMBL/GenBank/DDBJ whole genome shotgun (WGS) entry which is preliminary data.</text>
</comment>
<dbReference type="InterPro" id="IPR018357">
    <property type="entry name" value="Hexapep_transf_CS"/>
</dbReference>
<dbReference type="GO" id="GO:0008374">
    <property type="term" value="F:O-acyltransferase activity"/>
    <property type="evidence" value="ECO:0007669"/>
    <property type="project" value="TreeGrafter"/>
</dbReference>
<keyword evidence="2 5" id="KW-0808">Transferase</keyword>
<gene>
    <name evidence="5" type="ORF">C5O23_06550</name>
</gene>
<keyword evidence="6" id="KW-1185">Reference proteome</keyword>
<reference evidence="6" key="1">
    <citation type="submission" date="2018-02" db="EMBL/GenBank/DDBJ databases">
        <authorList>
            <person name="Clavel T."/>
            <person name="Strowig T."/>
        </authorList>
    </citation>
    <scope>NUCLEOTIDE SEQUENCE [LARGE SCALE GENOMIC DNA]</scope>
    <source>
        <strain evidence="6">DSM 103720</strain>
    </source>
</reference>
<evidence type="ECO:0000256" key="3">
    <source>
        <dbReference type="ARBA" id="ARBA00022737"/>
    </source>
</evidence>
<dbReference type="PANTHER" id="PTHR23416">
    <property type="entry name" value="SIALIC ACID SYNTHASE-RELATED"/>
    <property type="match status" value="1"/>
</dbReference>
<name>A0A2V1IR27_9BACT</name>
<evidence type="ECO:0000313" key="5">
    <source>
        <dbReference type="EMBL" id="PWB02495.1"/>
    </source>
</evidence>
<evidence type="ECO:0000256" key="4">
    <source>
        <dbReference type="SAM" id="Phobius"/>
    </source>
</evidence>
<dbReference type="SUPFAM" id="SSF51161">
    <property type="entry name" value="Trimeric LpxA-like enzymes"/>
    <property type="match status" value="1"/>
</dbReference>
<dbReference type="PROSITE" id="PS00101">
    <property type="entry name" value="HEXAPEP_TRANSFERASES"/>
    <property type="match status" value="1"/>
</dbReference>
<feature type="transmembrane region" description="Helical" evidence="4">
    <location>
        <begin position="20"/>
        <end position="37"/>
    </location>
</feature>
<dbReference type="EMBL" id="PUEC01000012">
    <property type="protein sequence ID" value="PWB02495.1"/>
    <property type="molecule type" value="Genomic_DNA"/>
</dbReference>
<keyword evidence="4" id="KW-1133">Transmembrane helix</keyword>
<dbReference type="InterPro" id="IPR011004">
    <property type="entry name" value="Trimer_LpxA-like_sf"/>
</dbReference>
<keyword evidence="4" id="KW-0812">Transmembrane</keyword>
<evidence type="ECO:0000313" key="6">
    <source>
        <dbReference type="Proteomes" id="UP000244905"/>
    </source>
</evidence>
<evidence type="ECO:0000256" key="1">
    <source>
        <dbReference type="ARBA" id="ARBA00007274"/>
    </source>
</evidence>
<keyword evidence="3" id="KW-0677">Repeat</keyword>
<organism evidence="5 6">
    <name type="scientific">Duncaniella muris</name>
    <dbReference type="NCBI Taxonomy" id="2094150"/>
    <lineage>
        <taxon>Bacteria</taxon>
        <taxon>Pseudomonadati</taxon>
        <taxon>Bacteroidota</taxon>
        <taxon>Bacteroidia</taxon>
        <taxon>Bacteroidales</taxon>
        <taxon>Muribaculaceae</taxon>
        <taxon>Duncaniella</taxon>
    </lineage>
</organism>
<dbReference type="PANTHER" id="PTHR23416:SF23">
    <property type="entry name" value="ACETYLTRANSFERASE C18B11.09C-RELATED"/>
    <property type="match status" value="1"/>
</dbReference>
<dbReference type="AlphaFoldDB" id="A0A2V1IR27"/>